<feature type="binding site" evidence="5">
    <location>
        <begin position="74"/>
        <end position="76"/>
    </location>
    <ligand>
        <name>substrate</name>
    </ligand>
</feature>
<dbReference type="Proteomes" id="UP000530564">
    <property type="component" value="Unassembled WGS sequence"/>
</dbReference>
<dbReference type="GO" id="GO:0046081">
    <property type="term" value="P:dUTP catabolic process"/>
    <property type="evidence" value="ECO:0007669"/>
    <property type="project" value="InterPro"/>
</dbReference>
<dbReference type="CDD" id="cd07557">
    <property type="entry name" value="trimeric_dUTPase"/>
    <property type="match status" value="1"/>
</dbReference>
<dbReference type="SUPFAM" id="SSF51283">
    <property type="entry name" value="dUTPase-like"/>
    <property type="match status" value="1"/>
</dbReference>
<keyword evidence="5" id="KW-0460">Magnesium</keyword>
<name>A0A840A3T6_9CAUL</name>
<evidence type="ECO:0000256" key="2">
    <source>
        <dbReference type="ARBA" id="ARBA00022801"/>
    </source>
</evidence>
<evidence type="ECO:0000256" key="3">
    <source>
        <dbReference type="ARBA" id="ARBA00023080"/>
    </source>
</evidence>
<comment type="cofactor">
    <cofactor evidence="5">
        <name>Mg(2+)</name>
        <dbReference type="ChEBI" id="CHEBI:18420"/>
    </cofactor>
</comment>
<dbReference type="PANTHER" id="PTHR11241">
    <property type="entry name" value="DEOXYURIDINE 5'-TRIPHOSPHATE NUCLEOTIDOHYDROLASE"/>
    <property type="match status" value="1"/>
</dbReference>
<evidence type="ECO:0000259" key="6">
    <source>
        <dbReference type="Pfam" id="PF00692"/>
    </source>
</evidence>
<comment type="similarity">
    <text evidence="1 5">Belongs to the dUTPase family.</text>
</comment>
<comment type="function">
    <text evidence="5">This enzyme is involved in nucleotide metabolism: it produces dUMP, the immediate precursor of thymidine nucleotides and it decreases the intracellular concentration of dUTP so that uracil cannot be incorporated into DNA.</text>
</comment>
<dbReference type="InterPro" id="IPR036157">
    <property type="entry name" value="dUTPase-like_sf"/>
</dbReference>
<feature type="binding site" evidence="5">
    <location>
        <begin position="91"/>
        <end position="93"/>
    </location>
    <ligand>
        <name>substrate</name>
    </ligand>
</feature>
<gene>
    <name evidence="5" type="primary">dut</name>
    <name evidence="7" type="ORF">GGQ61_003365</name>
</gene>
<evidence type="ECO:0000313" key="7">
    <source>
        <dbReference type="EMBL" id="MBB3892629.1"/>
    </source>
</evidence>
<dbReference type="Gene3D" id="2.70.40.10">
    <property type="match status" value="1"/>
</dbReference>
<keyword evidence="2 5" id="KW-0378">Hydrolase</keyword>
<dbReference type="InterPro" id="IPR029054">
    <property type="entry name" value="dUTPase-like"/>
</dbReference>
<dbReference type="EMBL" id="JACIDK010000005">
    <property type="protein sequence ID" value="MBB3892629.1"/>
    <property type="molecule type" value="Genomic_DNA"/>
</dbReference>
<evidence type="ECO:0000313" key="8">
    <source>
        <dbReference type="Proteomes" id="UP000530564"/>
    </source>
</evidence>
<comment type="catalytic activity">
    <reaction evidence="4 5">
        <text>dUTP + H2O = dUMP + diphosphate + H(+)</text>
        <dbReference type="Rhea" id="RHEA:10248"/>
        <dbReference type="ChEBI" id="CHEBI:15377"/>
        <dbReference type="ChEBI" id="CHEBI:15378"/>
        <dbReference type="ChEBI" id="CHEBI:33019"/>
        <dbReference type="ChEBI" id="CHEBI:61555"/>
        <dbReference type="ChEBI" id="CHEBI:246422"/>
        <dbReference type="EC" id="3.6.1.23"/>
    </reaction>
</comment>
<dbReference type="GO" id="GO:0006226">
    <property type="term" value="P:dUMP biosynthetic process"/>
    <property type="evidence" value="ECO:0007669"/>
    <property type="project" value="UniProtKB-UniRule"/>
</dbReference>
<proteinExistence type="inferred from homology"/>
<comment type="pathway">
    <text evidence="5">Pyrimidine metabolism; dUMP biosynthesis; dUMP from dCTP (dUTP route): step 2/2.</text>
</comment>
<feature type="binding site" evidence="5">
    <location>
        <position position="87"/>
    </location>
    <ligand>
        <name>substrate</name>
    </ligand>
</feature>
<dbReference type="InterPro" id="IPR008181">
    <property type="entry name" value="dUTPase"/>
</dbReference>
<keyword evidence="8" id="KW-1185">Reference proteome</keyword>
<feature type="domain" description="dUTPase-like" evidence="6">
    <location>
        <begin position="21"/>
        <end position="153"/>
    </location>
</feature>
<dbReference type="GO" id="GO:0004170">
    <property type="term" value="F:dUTP diphosphatase activity"/>
    <property type="evidence" value="ECO:0007669"/>
    <property type="project" value="UniProtKB-UniRule"/>
</dbReference>
<comment type="caution">
    <text evidence="7">The sequence shown here is derived from an EMBL/GenBank/DDBJ whole genome shotgun (WGS) entry which is preliminary data.</text>
</comment>
<dbReference type="HAMAP" id="MF_00116">
    <property type="entry name" value="dUTPase_bact"/>
    <property type="match status" value="1"/>
</dbReference>
<evidence type="ECO:0000256" key="5">
    <source>
        <dbReference type="HAMAP-Rule" id="MF_00116"/>
    </source>
</evidence>
<dbReference type="InterPro" id="IPR033704">
    <property type="entry name" value="dUTPase_trimeric"/>
</dbReference>
<dbReference type="NCBIfam" id="NF001862">
    <property type="entry name" value="PRK00601.1"/>
    <property type="match status" value="1"/>
</dbReference>
<dbReference type="AlphaFoldDB" id="A0A840A3T6"/>
<evidence type="ECO:0000256" key="1">
    <source>
        <dbReference type="ARBA" id="ARBA00006581"/>
    </source>
</evidence>
<dbReference type="NCBIfam" id="TIGR00576">
    <property type="entry name" value="dut"/>
    <property type="match status" value="1"/>
</dbReference>
<keyword evidence="3 5" id="KW-0546">Nucleotide metabolism</keyword>
<accession>A0A840A3T6</accession>
<organism evidence="7 8">
    <name type="scientific">Phenylobacterium haematophilum</name>
    <dbReference type="NCBI Taxonomy" id="98513"/>
    <lineage>
        <taxon>Bacteria</taxon>
        <taxon>Pseudomonadati</taxon>
        <taxon>Pseudomonadota</taxon>
        <taxon>Alphaproteobacteria</taxon>
        <taxon>Caulobacterales</taxon>
        <taxon>Caulobacteraceae</taxon>
        <taxon>Phenylobacterium</taxon>
    </lineage>
</organism>
<keyword evidence="5" id="KW-0479">Metal-binding</keyword>
<dbReference type="PANTHER" id="PTHR11241:SF0">
    <property type="entry name" value="DEOXYURIDINE 5'-TRIPHOSPHATE NUCLEOTIDOHYDROLASE"/>
    <property type="match status" value="1"/>
</dbReference>
<reference evidence="7 8" key="1">
    <citation type="submission" date="2020-08" db="EMBL/GenBank/DDBJ databases">
        <title>Genomic Encyclopedia of Type Strains, Phase IV (KMG-IV): sequencing the most valuable type-strain genomes for metagenomic binning, comparative biology and taxonomic classification.</title>
        <authorList>
            <person name="Goeker M."/>
        </authorList>
    </citation>
    <scope>NUCLEOTIDE SEQUENCE [LARGE SCALE GENOMIC DNA]</scope>
    <source>
        <strain evidence="7 8">DSM 21793</strain>
    </source>
</reference>
<comment type="caution">
    <text evidence="5">Lacks conserved residue(s) required for the propagation of feature annotation.</text>
</comment>
<sequence>MTETRGLTATFKRWEGNHDLPLPAYATAGAAGFDFRAAVPEGETVTIEPNARALIPTGFAVALPIGYEMQIRPRSGLAAKNGVSIVNTPGTVDCDYRGQILVCLINLGAEAFHVRRGDRIAQGIIAAAPQWTLVEADELDDTVRGAGGHGSTGV</sequence>
<dbReference type="RefSeq" id="WP_183775280.1">
    <property type="nucleotide sequence ID" value="NZ_JACIDK010000005.1"/>
</dbReference>
<dbReference type="GO" id="GO:0000287">
    <property type="term" value="F:magnesium ion binding"/>
    <property type="evidence" value="ECO:0007669"/>
    <property type="project" value="UniProtKB-UniRule"/>
</dbReference>
<protein>
    <recommendedName>
        <fullName evidence="5">Deoxyuridine 5'-triphosphate nucleotidohydrolase</fullName>
        <shortName evidence="5">dUTPase</shortName>
        <ecNumber evidence="5">3.6.1.23</ecNumber>
    </recommendedName>
    <alternativeName>
        <fullName evidence="5">dUTP pyrophosphatase</fullName>
    </alternativeName>
</protein>
<dbReference type="Pfam" id="PF00692">
    <property type="entry name" value="dUTPase"/>
    <property type="match status" value="1"/>
</dbReference>
<dbReference type="UniPathway" id="UPA00610">
    <property type="reaction ID" value="UER00666"/>
</dbReference>
<dbReference type="EC" id="3.6.1.23" evidence="5"/>
<evidence type="ECO:0000256" key="4">
    <source>
        <dbReference type="ARBA" id="ARBA00047686"/>
    </source>
</evidence>